<dbReference type="Pfam" id="PF06330">
    <property type="entry name" value="TRI5"/>
    <property type="match status" value="1"/>
</dbReference>
<evidence type="ECO:0000256" key="2">
    <source>
        <dbReference type="ARBA" id="ARBA00023239"/>
    </source>
</evidence>
<dbReference type="SFLD" id="SFLDS00005">
    <property type="entry name" value="Isoprenoid_Synthase_Type_I"/>
    <property type="match status" value="1"/>
</dbReference>
<reference evidence="3" key="1">
    <citation type="submission" date="2023-03" db="EMBL/GenBank/DDBJ databases">
        <title>Massive genome expansion in bonnet fungi (Mycena s.s.) driven by repeated elements and novel gene families across ecological guilds.</title>
        <authorList>
            <consortium name="Lawrence Berkeley National Laboratory"/>
            <person name="Harder C.B."/>
            <person name="Miyauchi S."/>
            <person name="Viragh M."/>
            <person name="Kuo A."/>
            <person name="Thoen E."/>
            <person name="Andreopoulos B."/>
            <person name="Lu D."/>
            <person name="Skrede I."/>
            <person name="Drula E."/>
            <person name="Henrissat B."/>
            <person name="Morin E."/>
            <person name="Kohler A."/>
            <person name="Barry K."/>
            <person name="LaButti K."/>
            <person name="Morin E."/>
            <person name="Salamov A."/>
            <person name="Lipzen A."/>
            <person name="Mereny Z."/>
            <person name="Hegedus B."/>
            <person name="Baldrian P."/>
            <person name="Stursova M."/>
            <person name="Weitz H."/>
            <person name="Taylor A."/>
            <person name="Grigoriev I.V."/>
            <person name="Nagy L.G."/>
            <person name="Martin F."/>
            <person name="Kauserud H."/>
        </authorList>
    </citation>
    <scope>NUCLEOTIDE SEQUENCE</scope>
    <source>
        <strain evidence="3">CBHHK002</strain>
    </source>
</reference>
<evidence type="ECO:0000313" key="3">
    <source>
        <dbReference type="EMBL" id="KAJ7362269.1"/>
    </source>
</evidence>
<dbReference type="Proteomes" id="UP001218218">
    <property type="component" value="Unassembled WGS sequence"/>
</dbReference>
<name>A0AAD7AMJ0_9AGAR</name>
<sequence>MSTSEYSVCIQGLLTEIGYRYEPFPPYDADYWGPFHGWMLHTLGPTSSWGAKQLAELEHAAGGVIERVYPFASTQMKLLFAKLTAIAILIDDSIEDETVHKHLVQFSHRLYRGEPQQNGLLALYYTNMTELSEMYGDDSVLRGFAIVPWINYIDACLMEKQLFNVERGRSKNRDALQPSTHEEGLALKFPHYLRSKSGIAEAYAAGIFKATKDQHLPLTRYIKVLPDLTFYIEVMNDLLSFYKEEIDGETYNLIHLRTRSLSASGVHGSGMNAEWTCYDTLRLLCDEIRQATRSIDGLLRLEDCERKLQGDPGINDIDEVDLEIAMQWRGWRDGYISWHLECRRYKLGFLKFAGTGDPEPSD</sequence>
<organism evidence="3 4">
    <name type="scientific">Mycena albidolilacea</name>
    <dbReference type="NCBI Taxonomy" id="1033008"/>
    <lineage>
        <taxon>Eukaryota</taxon>
        <taxon>Fungi</taxon>
        <taxon>Dikarya</taxon>
        <taxon>Basidiomycota</taxon>
        <taxon>Agaricomycotina</taxon>
        <taxon>Agaricomycetes</taxon>
        <taxon>Agaricomycetidae</taxon>
        <taxon>Agaricales</taxon>
        <taxon>Marasmiineae</taxon>
        <taxon>Mycenaceae</taxon>
        <taxon>Mycena</taxon>
    </lineage>
</organism>
<dbReference type="Gene3D" id="1.10.600.10">
    <property type="entry name" value="Farnesyl Diphosphate Synthase"/>
    <property type="match status" value="1"/>
</dbReference>
<evidence type="ECO:0000313" key="4">
    <source>
        <dbReference type="Proteomes" id="UP001218218"/>
    </source>
</evidence>
<dbReference type="SUPFAM" id="SSF48576">
    <property type="entry name" value="Terpenoid synthases"/>
    <property type="match status" value="1"/>
</dbReference>
<keyword evidence="2" id="KW-0456">Lyase</keyword>
<comment type="caution">
    <text evidence="3">The sequence shown here is derived from an EMBL/GenBank/DDBJ whole genome shotgun (WGS) entry which is preliminary data.</text>
</comment>
<dbReference type="InterPro" id="IPR008949">
    <property type="entry name" value="Isoprenoid_synthase_dom_sf"/>
</dbReference>
<accession>A0AAD7AMJ0</accession>
<dbReference type="GO" id="GO:0016838">
    <property type="term" value="F:carbon-oxygen lyase activity, acting on phosphates"/>
    <property type="evidence" value="ECO:0007669"/>
    <property type="project" value="InterPro"/>
</dbReference>
<evidence type="ECO:0000256" key="1">
    <source>
        <dbReference type="ARBA" id="ARBA00007946"/>
    </source>
</evidence>
<keyword evidence="4" id="KW-1185">Reference proteome</keyword>
<dbReference type="AlphaFoldDB" id="A0AAD7AMJ0"/>
<dbReference type="EMBL" id="JARIHO010000004">
    <property type="protein sequence ID" value="KAJ7362269.1"/>
    <property type="molecule type" value="Genomic_DNA"/>
</dbReference>
<protein>
    <submittedName>
        <fullName evidence="3">Isoprenoid synthase domain-containing protein</fullName>
    </submittedName>
</protein>
<proteinExistence type="inferred from homology"/>
<gene>
    <name evidence="3" type="ORF">DFH08DRAFT_840600</name>
</gene>
<dbReference type="SFLD" id="SFLDG01021">
    <property type="entry name" value="Trichodiene_Synthase_Like"/>
    <property type="match status" value="1"/>
</dbReference>
<dbReference type="InterPro" id="IPR024652">
    <property type="entry name" value="Trichodiene_synth"/>
</dbReference>
<comment type="similarity">
    <text evidence="1">Belongs to the trichodiene synthase family.</text>
</comment>